<evidence type="ECO:0000256" key="2">
    <source>
        <dbReference type="SAM" id="Phobius"/>
    </source>
</evidence>
<organism evidence="3 4">
    <name type="scientific">Arthrobacter deserti</name>
    <dbReference type="NCBI Taxonomy" id="1742687"/>
    <lineage>
        <taxon>Bacteria</taxon>
        <taxon>Bacillati</taxon>
        <taxon>Actinomycetota</taxon>
        <taxon>Actinomycetes</taxon>
        <taxon>Micrococcales</taxon>
        <taxon>Micrococcaceae</taxon>
        <taxon>Arthrobacter</taxon>
    </lineage>
</organism>
<feature type="compositionally biased region" description="Low complexity" evidence="1">
    <location>
        <begin position="21"/>
        <end position="30"/>
    </location>
</feature>
<feature type="region of interest" description="Disordered" evidence="1">
    <location>
        <begin position="1"/>
        <end position="36"/>
    </location>
</feature>
<sequence>MSEPRQPAGTDAGGLPSAVNAQPEAGMPAAPGGPGRRGAGGGLGTAVACGIAVAVLGTGLHGQQLYLGGTGYPWGAAAALVFAWALLLWAGLKVHSVPMAGVAGLVANVLVGLMASGMGQEPLIITATSLEPELTLALAGKIWVLGLALATVPAVAACAWALRPGRQRR</sequence>
<gene>
    <name evidence="3" type="ORF">HER39_11335</name>
</gene>
<evidence type="ECO:0000313" key="3">
    <source>
        <dbReference type="EMBL" id="NKX51143.1"/>
    </source>
</evidence>
<feature type="transmembrane region" description="Helical" evidence="2">
    <location>
        <begin position="41"/>
        <end position="60"/>
    </location>
</feature>
<protein>
    <submittedName>
        <fullName evidence="3">Uncharacterized protein</fullName>
    </submittedName>
</protein>
<keyword evidence="2" id="KW-0472">Membrane</keyword>
<comment type="caution">
    <text evidence="3">The sequence shown here is derived from an EMBL/GenBank/DDBJ whole genome shotgun (WGS) entry which is preliminary data.</text>
</comment>
<keyword evidence="2" id="KW-0812">Transmembrane</keyword>
<feature type="transmembrane region" description="Helical" evidence="2">
    <location>
        <begin position="99"/>
        <end position="118"/>
    </location>
</feature>
<evidence type="ECO:0000313" key="4">
    <source>
        <dbReference type="Proteomes" id="UP000523795"/>
    </source>
</evidence>
<dbReference type="EMBL" id="JAAZSR010000179">
    <property type="protein sequence ID" value="NKX51143.1"/>
    <property type="molecule type" value="Genomic_DNA"/>
</dbReference>
<dbReference type="Proteomes" id="UP000523795">
    <property type="component" value="Unassembled WGS sequence"/>
</dbReference>
<keyword evidence="2" id="KW-1133">Transmembrane helix</keyword>
<feature type="transmembrane region" description="Helical" evidence="2">
    <location>
        <begin position="72"/>
        <end position="92"/>
    </location>
</feature>
<proteinExistence type="predicted"/>
<reference evidence="3 4" key="1">
    <citation type="submission" date="2020-04" db="EMBL/GenBank/DDBJ databases">
        <authorList>
            <person name="Liu S."/>
        </authorList>
    </citation>
    <scope>NUCLEOTIDE SEQUENCE [LARGE SCALE GENOMIC DNA]</scope>
    <source>
        <strain evidence="3 4">CGMCC 1.15091</strain>
    </source>
</reference>
<accession>A0ABX1JPF5</accession>
<evidence type="ECO:0000256" key="1">
    <source>
        <dbReference type="SAM" id="MobiDB-lite"/>
    </source>
</evidence>
<keyword evidence="4" id="KW-1185">Reference proteome</keyword>
<name>A0ABX1JPF5_9MICC</name>
<feature type="transmembrane region" description="Helical" evidence="2">
    <location>
        <begin position="138"/>
        <end position="162"/>
    </location>
</feature>